<keyword evidence="3" id="KW-1185">Reference proteome</keyword>
<organism evidence="2 3">
    <name type="scientific">[Candida] railenensis</name>
    <dbReference type="NCBI Taxonomy" id="45579"/>
    <lineage>
        <taxon>Eukaryota</taxon>
        <taxon>Fungi</taxon>
        <taxon>Dikarya</taxon>
        <taxon>Ascomycota</taxon>
        <taxon>Saccharomycotina</taxon>
        <taxon>Pichiomycetes</taxon>
        <taxon>Debaryomycetaceae</taxon>
        <taxon>Kurtzmaniella</taxon>
    </lineage>
</organism>
<keyword evidence="1" id="KW-0812">Transmembrane</keyword>
<evidence type="ECO:0000313" key="2">
    <source>
        <dbReference type="EMBL" id="CAH2353555.1"/>
    </source>
</evidence>
<protein>
    <submittedName>
        <fullName evidence="2">Uncharacterized protein</fullName>
    </submittedName>
</protein>
<name>A0A9P0QSG0_9ASCO</name>
<sequence>MILNSFPSFPRNVENLFMSLIASVVANTVRGRLTSRRYFLFYALHLLYSLHCYCRINFLFIYFLLFFCAFPHSRSLLNISTHKHSQSESPPLNSRPYTSTGSPTKDLIDSYCIIFLITVFVPVDQFFSQDLPISARYFS</sequence>
<gene>
    <name evidence="2" type="ORF">CLIB1423_11S02410</name>
</gene>
<evidence type="ECO:0000313" key="3">
    <source>
        <dbReference type="Proteomes" id="UP000837801"/>
    </source>
</evidence>
<comment type="caution">
    <text evidence="2">The sequence shown here is derived from an EMBL/GenBank/DDBJ whole genome shotgun (WGS) entry which is preliminary data.</text>
</comment>
<dbReference type="EMBL" id="CAKXYY010000011">
    <property type="protein sequence ID" value="CAH2353555.1"/>
    <property type="molecule type" value="Genomic_DNA"/>
</dbReference>
<dbReference type="AlphaFoldDB" id="A0A9P0QSG0"/>
<evidence type="ECO:0000256" key="1">
    <source>
        <dbReference type="SAM" id="Phobius"/>
    </source>
</evidence>
<keyword evidence="1" id="KW-0472">Membrane</keyword>
<feature type="transmembrane region" description="Helical" evidence="1">
    <location>
        <begin position="47"/>
        <end position="70"/>
    </location>
</feature>
<proteinExistence type="predicted"/>
<reference evidence="2" key="1">
    <citation type="submission" date="2022-03" db="EMBL/GenBank/DDBJ databases">
        <authorList>
            <person name="Legras J.-L."/>
            <person name="Devillers H."/>
            <person name="Grondin C."/>
        </authorList>
    </citation>
    <scope>NUCLEOTIDE SEQUENCE</scope>
    <source>
        <strain evidence="2">CLIB 1423</strain>
    </source>
</reference>
<accession>A0A9P0QSG0</accession>
<keyword evidence="1" id="KW-1133">Transmembrane helix</keyword>
<dbReference type="Proteomes" id="UP000837801">
    <property type="component" value="Unassembled WGS sequence"/>
</dbReference>